<dbReference type="InterPro" id="IPR017954">
    <property type="entry name" value="Lipid-bd_serum_glycop_CS"/>
</dbReference>
<reference evidence="18 19" key="1">
    <citation type="submission" date="2021-02" db="EMBL/GenBank/DDBJ databases">
        <title>Safari Cat Assemblies.</title>
        <authorList>
            <person name="Bredemeyer K.R."/>
            <person name="Murphy W.J."/>
        </authorList>
    </citation>
    <scope>NUCLEOTIDE SEQUENCE [LARGE SCALE GENOMIC DNA]</scope>
</reference>
<dbReference type="CDD" id="cd00025">
    <property type="entry name" value="BPI1"/>
    <property type="match status" value="1"/>
</dbReference>
<dbReference type="Pfam" id="PF01273">
    <property type="entry name" value="LBP_BPI_CETP"/>
    <property type="match status" value="1"/>
</dbReference>
<evidence type="ECO:0000256" key="6">
    <source>
        <dbReference type="ARBA" id="ARBA00022529"/>
    </source>
</evidence>
<accession>A0ABI8A3B7</accession>
<evidence type="ECO:0000256" key="13">
    <source>
        <dbReference type="ARBA" id="ARBA00025943"/>
    </source>
</evidence>
<evidence type="ECO:0000256" key="12">
    <source>
        <dbReference type="ARBA" id="ARBA00023180"/>
    </source>
</evidence>
<evidence type="ECO:0000256" key="8">
    <source>
        <dbReference type="ARBA" id="ARBA00022729"/>
    </source>
</evidence>
<keyword evidence="10 14" id="KW-0044">Antibiotic</keyword>
<keyword evidence="19" id="KW-1185">Reference proteome</keyword>
<feature type="domain" description="Lipid-binding serum glycoprotein C-terminal" evidence="17">
    <location>
        <begin position="293"/>
        <end position="624"/>
    </location>
</feature>
<protein>
    <recommendedName>
        <fullName evidence="4 14">Bactericidal permeability-increasing protein</fullName>
        <shortName evidence="14">BPI</shortName>
    </recommendedName>
</protein>
<comment type="subunit">
    <text evidence="13 14">Monomer. Homodimer; disulfide-linked.</text>
</comment>
<evidence type="ECO:0000256" key="11">
    <source>
        <dbReference type="ARBA" id="ARBA00023157"/>
    </source>
</evidence>
<evidence type="ECO:0000256" key="10">
    <source>
        <dbReference type="ARBA" id="ARBA00023022"/>
    </source>
</evidence>
<dbReference type="Proteomes" id="UP000823872">
    <property type="component" value="Chromosome A3"/>
</dbReference>
<evidence type="ECO:0000259" key="16">
    <source>
        <dbReference type="SMART" id="SM00328"/>
    </source>
</evidence>
<evidence type="ECO:0000256" key="1">
    <source>
        <dbReference type="ARBA" id="ARBA00004197"/>
    </source>
</evidence>
<evidence type="ECO:0000256" key="3">
    <source>
        <dbReference type="ARBA" id="ARBA00007292"/>
    </source>
</evidence>
<comment type="subcellular location">
    <subcellularLocation>
        <location evidence="1">Cytoplasmic granule membrane</location>
    </subcellularLocation>
    <subcellularLocation>
        <location evidence="2 14">Secreted</location>
    </subcellularLocation>
</comment>
<dbReference type="Pfam" id="PF02886">
    <property type="entry name" value="LBP_BPI_CETP_C"/>
    <property type="match status" value="2"/>
</dbReference>
<keyword evidence="5 14" id="KW-0964">Secreted</keyword>
<evidence type="ECO:0000256" key="4">
    <source>
        <dbReference type="ARBA" id="ARBA00017827"/>
    </source>
</evidence>
<sequence>MPGSPPRPRGFGGSGGQNMAREPDKALTRATLVVLATLGTAVIATTNPGVVARITQKGLDYACQQGVAVLQKELEKITIPTFSGSFKIKHLGKGHYSFHSMAIRGFQLPVSQIKLAPSEGLDLSIANANVKISGKWKARKNFIKTSGNFDLSVEGVSISAVLKLGFDPASGHCTVSCSRCNNHINSVRVHISGSSLGWLINLFHEKMESSLRNRMTGEICKVVTSSVSSKLQRYLETMPVTTRIDHVAGINYSLVAPPTATTDSLDGQLKGEFFRWGHPSPPPFAPPPLAFPSDHDRMVYLGISNYFFNTAGFVYQQAGVLNLTVTDNVIPKESKFRLTTDVFGILIPQVAKMFPNMKVQLVFWASSPPHLTVHPEGLVLTPTLDAQAFAVLPNSSLAPLFVLRLSMNISVTVGATPDRLVGQLSLNSPPAVSTESPAPWTAPPSWADAWLGDASWCLQPALSHGSAQPPASLIRLSARKTHSDFLLPHPWDFVSRLVLEEPQQRRLWLSAGSGVEAARPQSAAHLANTELTKVLLPWLQKRPSDLEETNKLLLELKHSDIGPFSVEVLQALMNYVVPIAVIPKVNERLQEGFPLPMPNNVQLFNLVLQSHQPDPRQHLRLLGDAFFSSKAPSPNFPAASHGVSAGFFLGSFFPFLPLPSSLPLPPLLPFTFPPPPSSPPPPPALTLPAGVLQSSRPGLCPPPLLAFPAHLPQASSRLCATQ</sequence>
<feature type="domain" description="Lipid-binding serum glycoprotein N-terminal" evidence="16">
    <location>
        <begin position="53"/>
        <end position="278"/>
    </location>
</feature>
<dbReference type="PANTHER" id="PTHR10504">
    <property type="entry name" value="BACTERICIDAL PERMEABILITY-INCREASING BPI PROTEIN-RELATED"/>
    <property type="match status" value="1"/>
</dbReference>
<dbReference type="PANTHER" id="PTHR10504:SF84">
    <property type="entry name" value="BACTERICIDAL PERMEABILITY-INCREASING PROTEIN"/>
    <property type="match status" value="1"/>
</dbReference>
<organism evidence="18 19">
    <name type="scientific">Felis catus</name>
    <name type="common">Cat</name>
    <name type="synonym">Felis silvestris catus</name>
    <dbReference type="NCBI Taxonomy" id="9685"/>
    <lineage>
        <taxon>Eukaryota</taxon>
        <taxon>Metazoa</taxon>
        <taxon>Chordata</taxon>
        <taxon>Craniata</taxon>
        <taxon>Vertebrata</taxon>
        <taxon>Euteleostomi</taxon>
        <taxon>Mammalia</taxon>
        <taxon>Eutheria</taxon>
        <taxon>Laurasiatheria</taxon>
        <taxon>Carnivora</taxon>
        <taxon>Feliformia</taxon>
        <taxon>Felidae</taxon>
        <taxon>Felinae</taxon>
        <taxon>Felis</taxon>
    </lineage>
</organism>
<dbReference type="InterPro" id="IPR017942">
    <property type="entry name" value="Lipid-bd_serum_glycop_N"/>
</dbReference>
<evidence type="ECO:0000259" key="17">
    <source>
        <dbReference type="SMART" id="SM00329"/>
    </source>
</evidence>
<dbReference type="Gene3D" id="3.15.10.10">
    <property type="entry name" value="Bactericidal permeability-increasing protein, domain 1"/>
    <property type="match status" value="1"/>
</dbReference>
<comment type="domain">
    <text evidence="14">The N-terminal region may be exposed to the interior of the granule, whereas the C-terminal portion may be embedded in the membrane. During phagocytosis and degranulation, proteases may be released and activated and cleave BPI at the junction of the N- and C-terminal portions of the molecule, providing controlled release of the N-terminal antibacterial fragment when bacteria are ingested.</text>
</comment>
<dbReference type="GeneTree" id="ENSGT01150000286994"/>
<keyword evidence="9 14" id="KW-0391">Immunity</keyword>
<dbReference type="SUPFAM" id="SSF55394">
    <property type="entry name" value="Bactericidal permeability-increasing protein, BPI"/>
    <property type="match status" value="3"/>
</dbReference>
<dbReference type="PROSITE" id="PS00400">
    <property type="entry name" value="LBP_BPI_CETP"/>
    <property type="match status" value="1"/>
</dbReference>
<evidence type="ECO:0000256" key="14">
    <source>
        <dbReference type="RuleBase" id="RU369039"/>
    </source>
</evidence>
<comment type="function">
    <text evidence="14">The cytotoxic action of BPI is limited to many species of Gram-negative bacteria; this specificity may be explained by a strong affinity of the very basic N-terminal half for the negatively charged lipopolysaccharides that are unique to the Gram-negative bacterial outer envelope.</text>
</comment>
<keyword evidence="8 14" id="KW-0732">Signal</keyword>
<keyword evidence="6 14" id="KW-0929">Antimicrobial</keyword>
<dbReference type="Ensembl" id="ENSFCTT00005076648.1">
    <property type="protein sequence ID" value="ENSFCTP00005053741.1"/>
    <property type="gene ID" value="ENSFCTG00005027045.1"/>
</dbReference>
<dbReference type="InterPro" id="IPR017943">
    <property type="entry name" value="Bactericidal_perm-incr_a/b_dom"/>
</dbReference>
<dbReference type="Gene3D" id="3.15.20.10">
    <property type="entry name" value="Bactericidal permeability-increasing protein, domain 2"/>
    <property type="match status" value="2"/>
</dbReference>
<evidence type="ECO:0000313" key="18">
    <source>
        <dbReference type="Ensembl" id="ENSFCTP00005053741.1"/>
    </source>
</evidence>
<evidence type="ECO:0000256" key="5">
    <source>
        <dbReference type="ARBA" id="ARBA00022525"/>
    </source>
</evidence>
<keyword evidence="12 14" id="KW-0325">Glycoprotein</keyword>
<name>A0ABI8A3B7_FELCA</name>
<evidence type="ECO:0000256" key="7">
    <source>
        <dbReference type="ARBA" id="ARBA00022588"/>
    </source>
</evidence>
<comment type="domain">
    <text evidence="14">The N- and C-terminal barrels adopt an identical fold despite having only 13% of conserved residues.</text>
</comment>
<proteinExistence type="inferred from homology"/>
<keyword evidence="11 14" id="KW-1015">Disulfide bond</keyword>
<reference evidence="18" key="3">
    <citation type="submission" date="2025-09" db="UniProtKB">
        <authorList>
            <consortium name="Ensembl"/>
        </authorList>
    </citation>
    <scope>IDENTIFICATION</scope>
    <source>
        <strain evidence="18">breed Abyssinian</strain>
    </source>
</reference>
<evidence type="ECO:0000313" key="19">
    <source>
        <dbReference type="Proteomes" id="UP000823872"/>
    </source>
</evidence>
<evidence type="ECO:0000256" key="2">
    <source>
        <dbReference type="ARBA" id="ARBA00004613"/>
    </source>
</evidence>
<dbReference type="InterPro" id="IPR001124">
    <property type="entry name" value="Lipid-bd_serum_glycop_C"/>
</dbReference>
<reference evidence="18" key="2">
    <citation type="submission" date="2025-08" db="UniProtKB">
        <authorList>
            <consortium name="Ensembl"/>
        </authorList>
    </citation>
    <scope>IDENTIFICATION</scope>
    <source>
        <strain evidence="18">breed Abyssinian</strain>
    </source>
</reference>
<keyword evidence="7 14" id="KW-0399">Innate immunity</keyword>
<comment type="similarity">
    <text evidence="3">Belongs to the BPI/LBP/Plunc superfamily. BPI/LBP family.</text>
</comment>
<dbReference type="SMART" id="SM00329">
    <property type="entry name" value="BPI2"/>
    <property type="match status" value="1"/>
</dbReference>
<feature type="region of interest" description="Disordered" evidence="15">
    <location>
        <begin position="1"/>
        <end position="21"/>
    </location>
</feature>
<evidence type="ECO:0000256" key="9">
    <source>
        <dbReference type="ARBA" id="ARBA00022859"/>
    </source>
</evidence>
<dbReference type="SMART" id="SM00328">
    <property type="entry name" value="BPI1"/>
    <property type="match status" value="1"/>
</dbReference>
<dbReference type="InterPro" id="IPR032942">
    <property type="entry name" value="BPI/LBP/Plunc"/>
</dbReference>
<evidence type="ECO:0000256" key="15">
    <source>
        <dbReference type="SAM" id="MobiDB-lite"/>
    </source>
</evidence>